<evidence type="ECO:0000313" key="4">
    <source>
        <dbReference type="Proteomes" id="UP000649617"/>
    </source>
</evidence>
<gene>
    <name evidence="3" type="ORF">SPIL2461_LOCUS21623</name>
</gene>
<feature type="non-terminal residue" evidence="3">
    <location>
        <position position="282"/>
    </location>
</feature>
<dbReference type="OrthoDB" id="442576at2759"/>
<name>A0A812XWP9_SYMPI</name>
<feature type="compositionally biased region" description="Basic and acidic residues" evidence="2">
    <location>
        <begin position="239"/>
        <end position="248"/>
    </location>
</feature>
<keyword evidence="4" id="KW-1185">Reference proteome</keyword>
<sequence length="282" mass="31287">SDVTPVQKVVQLLENMKDKGVKEMEAEQVQFTEFKQFCDMTLAEKKKSISDASDKLESLQADIESSAAEAERLTGEIAGHATDIETASAEKANATSIREKERTDFLAALKDYTESIDAIRRAVKGLKEEDKKTALVQLTRARGSKLLPSSAADSIDAYLNRNAPTATKSSLVMQQVKSDNSGAQEPKTYEFQSGGVISMLESLEEKFVDERVSLEKEEQAKRHAFEKLSQSLETKLTQSKKEQQDKSQFKAKKLQSKATAEGDLEETKTEKASDVKYSTDLE</sequence>
<proteinExistence type="predicted"/>
<feature type="compositionally biased region" description="Polar residues" evidence="2">
    <location>
        <begin position="166"/>
        <end position="183"/>
    </location>
</feature>
<keyword evidence="1" id="KW-0175">Coiled coil</keyword>
<protein>
    <submittedName>
        <fullName evidence="3">Uncharacterized protein</fullName>
    </submittedName>
</protein>
<feature type="region of interest" description="Disordered" evidence="2">
    <location>
        <begin position="234"/>
        <end position="282"/>
    </location>
</feature>
<feature type="region of interest" description="Disordered" evidence="2">
    <location>
        <begin position="166"/>
        <end position="190"/>
    </location>
</feature>
<dbReference type="EMBL" id="CAJNIZ010046421">
    <property type="protein sequence ID" value="CAE7748119.1"/>
    <property type="molecule type" value="Genomic_DNA"/>
</dbReference>
<comment type="caution">
    <text evidence="3">The sequence shown here is derived from an EMBL/GenBank/DDBJ whole genome shotgun (WGS) entry which is preliminary data.</text>
</comment>
<feature type="coiled-coil region" evidence="1">
    <location>
        <begin position="42"/>
        <end position="76"/>
    </location>
</feature>
<evidence type="ECO:0000256" key="1">
    <source>
        <dbReference type="SAM" id="Coils"/>
    </source>
</evidence>
<dbReference type="AlphaFoldDB" id="A0A812XWP9"/>
<feature type="compositionally biased region" description="Basic and acidic residues" evidence="2">
    <location>
        <begin position="265"/>
        <end position="282"/>
    </location>
</feature>
<organism evidence="3 4">
    <name type="scientific">Symbiodinium pilosum</name>
    <name type="common">Dinoflagellate</name>
    <dbReference type="NCBI Taxonomy" id="2952"/>
    <lineage>
        <taxon>Eukaryota</taxon>
        <taxon>Sar</taxon>
        <taxon>Alveolata</taxon>
        <taxon>Dinophyceae</taxon>
        <taxon>Suessiales</taxon>
        <taxon>Symbiodiniaceae</taxon>
        <taxon>Symbiodinium</taxon>
    </lineage>
</organism>
<evidence type="ECO:0000313" key="3">
    <source>
        <dbReference type="EMBL" id="CAE7748119.1"/>
    </source>
</evidence>
<evidence type="ECO:0000256" key="2">
    <source>
        <dbReference type="SAM" id="MobiDB-lite"/>
    </source>
</evidence>
<reference evidence="3" key="1">
    <citation type="submission" date="2021-02" db="EMBL/GenBank/DDBJ databases">
        <authorList>
            <person name="Dougan E. K."/>
            <person name="Rhodes N."/>
            <person name="Thang M."/>
            <person name="Chan C."/>
        </authorList>
    </citation>
    <scope>NUCLEOTIDE SEQUENCE</scope>
</reference>
<dbReference type="Proteomes" id="UP000649617">
    <property type="component" value="Unassembled WGS sequence"/>
</dbReference>
<accession>A0A812XWP9</accession>
<feature type="non-terminal residue" evidence="3">
    <location>
        <position position="1"/>
    </location>
</feature>